<dbReference type="AlphaFoldDB" id="A0A345HCQ5"/>
<feature type="signal peptide" evidence="2">
    <location>
        <begin position="1"/>
        <end position="18"/>
    </location>
</feature>
<name>A0A345HCQ5_9FLAO</name>
<dbReference type="RefSeq" id="WP_114678123.1">
    <property type="nucleotide sequence ID" value="NZ_CP031188.1"/>
</dbReference>
<dbReference type="NCBIfam" id="TIGR04183">
    <property type="entry name" value="Por_Secre_tail"/>
    <property type="match status" value="1"/>
</dbReference>
<keyword evidence="1 2" id="KW-0732">Signal</keyword>
<dbReference type="InterPro" id="IPR025924">
    <property type="entry name" value="YHYH_dom"/>
</dbReference>
<evidence type="ECO:0000313" key="6">
    <source>
        <dbReference type="Proteomes" id="UP000253951"/>
    </source>
</evidence>
<dbReference type="Proteomes" id="UP000253951">
    <property type="component" value="Chromosome"/>
</dbReference>
<dbReference type="Pfam" id="PF18962">
    <property type="entry name" value="Por_Secre_tail"/>
    <property type="match status" value="1"/>
</dbReference>
<dbReference type="OrthoDB" id="665834at2"/>
<reference evidence="5 6" key="1">
    <citation type="submission" date="2018-07" db="EMBL/GenBank/DDBJ databases">
        <title>Complete genome sequence of Flavobacterium arcticum type strain SM1502T.</title>
        <authorList>
            <person name="Li Y."/>
            <person name="Li D.-D."/>
        </authorList>
    </citation>
    <scope>NUCLEOTIDE SEQUENCE [LARGE SCALE GENOMIC DNA]</scope>
    <source>
        <strain evidence="5 6">SM1502</strain>
    </source>
</reference>
<dbReference type="InterPro" id="IPR026444">
    <property type="entry name" value="Secre_tail"/>
</dbReference>
<feature type="chain" id="PRO_5016699429" evidence="2">
    <location>
        <begin position="19"/>
        <end position="447"/>
    </location>
</feature>
<protein>
    <submittedName>
        <fullName evidence="5">YHYH protein</fullName>
    </submittedName>
</protein>
<organism evidence="5 6">
    <name type="scientific">Flavobacterium arcticum</name>
    <dbReference type="NCBI Taxonomy" id="1784713"/>
    <lineage>
        <taxon>Bacteria</taxon>
        <taxon>Pseudomonadati</taxon>
        <taxon>Bacteroidota</taxon>
        <taxon>Flavobacteriia</taxon>
        <taxon>Flavobacteriales</taxon>
        <taxon>Flavobacteriaceae</taxon>
        <taxon>Flavobacterium</taxon>
    </lineage>
</organism>
<evidence type="ECO:0000259" key="4">
    <source>
        <dbReference type="Pfam" id="PF18962"/>
    </source>
</evidence>
<evidence type="ECO:0000259" key="3">
    <source>
        <dbReference type="Pfam" id="PF14240"/>
    </source>
</evidence>
<evidence type="ECO:0000256" key="1">
    <source>
        <dbReference type="ARBA" id="ARBA00022729"/>
    </source>
</evidence>
<evidence type="ECO:0000256" key="2">
    <source>
        <dbReference type="SAM" id="SignalP"/>
    </source>
</evidence>
<sequence length="447" mass="48990">MKRAFYLFTLLFCIVVQAQTNPVITSWIQNTTGITGRHYVEGNSTPIDDAVEANVQIVQYSDDWVYVSATGIPAYITGPFMDGNPSLATDQNAIYKFPLTPTQNTGTPTATTAGNIGVFINGVSLFDYRDGVAWNPNTNSICGGPGNPPCPGGPMTENDWNRDAIPAENAGFDCAKAHPAMGNYHHHQNPSAFNLDLVEISNICDTYPADGLYVINPSVHSPLIGFAYDGFPIYGAMGYANADGTGDITRIKSSYELSENTTRANGPDVDETYFNGYFREDYQYVAHNDDDSYLDEHNGRFCVTPEYPEGTYAYFCTVDENYNSAYPYAVGPTFYGNVVTENVTTIGEDTTVYESTLRVGTIEDKDLNILIYPNPSSEFITIQAPMAEGFSRKVALINELGQVVKSSQIVQGSTLCNLEIDTVYDGVYFIKVSSGTNSKSYKVIIKK</sequence>
<accession>A0A345HCQ5</accession>
<keyword evidence="6" id="KW-1185">Reference proteome</keyword>
<gene>
    <name evidence="5" type="ORF">DVK85_09025</name>
</gene>
<dbReference type="EMBL" id="CP031188">
    <property type="protein sequence ID" value="AXG74365.1"/>
    <property type="molecule type" value="Genomic_DNA"/>
</dbReference>
<proteinExistence type="predicted"/>
<evidence type="ECO:0000313" key="5">
    <source>
        <dbReference type="EMBL" id="AXG74365.1"/>
    </source>
</evidence>
<feature type="domain" description="Secretion system C-terminal sorting" evidence="4">
    <location>
        <begin position="371"/>
        <end position="445"/>
    </location>
</feature>
<feature type="domain" description="YHYH" evidence="3">
    <location>
        <begin position="95"/>
        <end position="322"/>
    </location>
</feature>
<dbReference type="Pfam" id="PF14240">
    <property type="entry name" value="YHYH"/>
    <property type="match status" value="1"/>
</dbReference>
<dbReference type="KEGG" id="fat:DVK85_09025"/>